<keyword evidence="8" id="KW-1185">Reference proteome</keyword>
<dbReference type="Proteomes" id="UP000186806">
    <property type="component" value="Unassembled WGS sequence"/>
</dbReference>
<dbReference type="InterPro" id="IPR010998">
    <property type="entry name" value="Integrase_recombinase_N"/>
</dbReference>
<dbReference type="AlphaFoldDB" id="A0A1Q8TAJ1"/>
<dbReference type="RefSeq" id="WP_075369773.1">
    <property type="nucleotide sequence ID" value="NZ_MSDQ01000032.1"/>
</dbReference>
<dbReference type="InterPro" id="IPR050808">
    <property type="entry name" value="Phage_Integrase"/>
</dbReference>
<dbReference type="PANTHER" id="PTHR30629:SF2">
    <property type="entry name" value="PROPHAGE INTEGRASE INTS-RELATED"/>
    <property type="match status" value="1"/>
</dbReference>
<dbReference type="Pfam" id="PF13356">
    <property type="entry name" value="Arm-DNA-bind_3"/>
    <property type="match status" value="1"/>
</dbReference>
<dbReference type="GO" id="GO:0006310">
    <property type="term" value="P:DNA recombination"/>
    <property type="evidence" value="ECO:0007669"/>
    <property type="project" value="UniProtKB-KW"/>
</dbReference>
<dbReference type="InterPro" id="IPR002104">
    <property type="entry name" value="Integrase_catalytic"/>
</dbReference>
<evidence type="ECO:0000256" key="5">
    <source>
        <dbReference type="SAM" id="MobiDB-lite"/>
    </source>
</evidence>
<dbReference type="Gene3D" id="3.30.160.390">
    <property type="entry name" value="Integrase, DNA-binding domain"/>
    <property type="match status" value="1"/>
</dbReference>
<evidence type="ECO:0000256" key="3">
    <source>
        <dbReference type="ARBA" id="ARBA00023125"/>
    </source>
</evidence>
<evidence type="ECO:0000256" key="1">
    <source>
        <dbReference type="ARBA" id="ARBA00008857"/>
    </source>
</evidence>
<evidence type="ECO:0000256" key="4">
    <source>
        <dbReference type="ARBA" id="ARBA00023172"/>
    </source>
</evidence>
<feature type="region of interest" description="Disordered" evidence="5">
    <location>
        <begin position="77"/>
        <end position="96"/>
    </location>
</feature>
<comment type="caution">
    <text evidence="7">The sequence shown here is derived from an EMBL/GenBank/DDBJ whole genome shotgun (WGS) entry which is preliminary data.</text>
</comment>
<keyword evidence="2" id="KW-0229">DNA integration</keyword>
<keyword evidence="4" id="KW-0233">DNA recombination</keyword>
<proteinExistence type="inferred from homology"/>
<dbReference type="InterPro" id="IPR011010">
    <property type="entry name" value="DNA_brk_join_enz"/>
</dbReference>
<dbReference type="GO" id="GO:0015074">
    <property type="term" value="P:DNA integration"/>
    <property type="evidence" value="ECO:0007669"/>
    <property type="project" value="UniProtKB-KW"/>
</dbReference>
<keyword evidence="3" id="KW-0238">DNA-binding</keyword>
<protein>
    <submittedName>
        <fullName evidence="7">Integrase</fullName>
    </submittedName>
</protein>
<gene>
    <name evidence="7" type="ORF">BTW10_13105</name>
</gene>
<dbReference type="PANTHER" id="PTHR30629">
    <property type="entry name" value="PROPHAGE INTEGRASE"/>
    <property type="match status" value="1"/>
</dbReference>
<evidence type="ECO:0000313" key="7">
    <source>
        <dbReference type="EMBL" id="OLO10638.1"/>
    </source>
</evidence>
<feature type="domain" description="Tyr recombinase" evidence="6">
    <location>
        <begin position="216"/>
        <end position="402"/>
    </location>
</feature>
<name>A0A1Q8TAJ1_9GAMM</name>
<comment type="similarity">
    <text evidence="1">Belongs to the 'phage' integrase family.</text>
</comment>
<dbReference type="PROSITE" id="PS51898">
    <property type="entry name" value="TYR_RECOMBINASE"/>
    <property type="match status" value="1"/>
</dbReference>
<dbReference type="SUPFAM" id="SSF56349">
    <property type="entry name" value="DNA breaking-rejoining enzymes"/>
    <property type="match status" value="1"/>
</dbReference>
<evidence type="ECO:0000256" key="2">
    <source>
        <dbReference type="ARBA" id="ARBA00022908"/>
    </source>
</evidence>
<accession>A0A1Q8TAJ1</accession>
<dbReference type="InterPro" id="IPR013762">
    <property type="entry name" value="Integrase-like_cat_sf"/>
</dbReference>
<evidence type="ECO:0000313" key="8">
    <source>
        <dbReference type="Proteomes" id="UP000186806"/>
    </source>
</evidence>
<dbReference type="Gene3D" id="1.10.443.10">
    <property type="entry name" value="Intergrase catalytic core"/>
    <property type="match status" value="1"/>
</dbReference>
<sequence>MAAKLKLNKNAVERLEPVEGKQVIVWDSDIVGFGVRVSPGGTRTFFYQGRLNGKLMKVTIGKLGRVTAEAARKEARRVQSKMELGQDPRPKKDVKKTGATFGDLMSAYVELLETQGKLSARNVRNQVAHDIEQAFPRLWAKPAAEIDLDDCMKIVGTLVDAKKPRQADKIRSYIRTAFSEAINSRGDASMPASMRRLNITSNPARDMRKVKGSSNAKERALTLAEFRAYWRRVKALPEPHRSIAALHVLTGGQRQQQLARVTLADIDRDAPSMRILDYKGRRAEPRIHIIPLLPEALECIDCIIGSGRYVFSANGGETPMHNVFLGDIVKRIRTEMEEAGELENGPFTAGSIRATVETRLIAKPYRVSSDVLGQLLSHGTGGVQQRHYQHHSFFEEKLEALEMLHRMVEGEEEPGAKVIDMRARA</sequence>
<dbReference type="Gene3D" id="1.10.150.130">
    <property type="match status" value="1"/>
</dbReference>
<evidence type="ECO:0000259" key="6">
    <source>
        <dbReference type="PROSITE" id="PS51898"/>
    </source>
</evidence>
<reference evidence="7 8" key="1">
    <citation type="submission" date="2016-12" db="EMBL/GenBank/DDBJ databases">
        <title>Draft genome sequences of strains Salinicola socius SMB35, Salinicola sp. MH3R3-1 and Chromohalobacter sp. SMB17 from the Verkhnekamsk potash mining region of Russia.</title>
        <authorList>
            <person name="Mavrodi D.V."/>
            <person name="Olsson B.E."/>
            <person name="Korsakova E.S."/>
            <person name="Pyankova A."/>
            <person name="Mavrodi O.V."/>
            <person name="Plotnikova E.G."/>
        </authorList>
    </citation>
    <scope>NUCLEOTIDE SEQUENCE [LARGE SCALE GENOMIC DNA]</scope>
    <source>
        <strain evidence="7 8">SMB17</strain>
    </source>
</reference>
<dbReference type="EMBL" id="MSDQ01000032">
    <property type="protein sequence ID" value="OLO10638.1"/>
    <property type="molecule type" value="Genomic_DNA"/>
</dbReference>
<dbReference type="InterPro" id="IPR025166">
    <property type="entry name" value="Integrase_DNA_bind_dom"/>
</dbReference>
<organism evidence="7 8">
    <name type="scientific">Chromohalobacter japonicus</name>
    <dbReference type="NCBI Taxonomy" id="223900"/>
    <lineage>
        <taxon>Bacteria</taxon>
        <taxon>Pseudomonadati</taxon>
        <taxon>Pseudomonadota</taxon>
        <taxon>Gammaproteobacteria</taxon>
        <taxon>Oceanospirillales</taxon>
        <taxon>Halomonadaceae</taxon>
        <taxon>Chromohalobacter</taxon>
    </lineage>
</organism>
<dbReference type="GO" id="GO:0003677">
    <property type="term" value="F:DNA binding"/>
    <property type="evidence" value="ECO:0007669"/>
    <property type="project" value="UniProtKB-KW"/>
</dbReference>
<dbReference type="InterPro" id="IPR038488">
    <property type="entry name" value="Integrase_DNA-bd_sf"/>
</dbReference>